<reference evidence="2" key="1">
    <citation type="submission" date="2022-09" db="EMBL/GenBank/DDBJ databases">
        <authorList>
            <person name="Duchaud E."/>
        </authorList>
    </citation>
    <scope>NUCLEOTIDE SEQUENCE</scope>
    <source>
        <strain evidence="2">TRV642</strain>
    </source>
</reference>
<feature type="transmembrane region" description="Helical" evidence="1">
    <location>
        <begin position="7"/>
        <end position="27"/>
    </location>
</feature>
<proteinExistence type="predicted"/>
<gene>
    <name evidence="2" type="ORF">TRV642_4081</name>
</gene>
<sequence>MRIYKFILIRIAIVLIALLIIYNGAYYTLPEYLQEDRFSFVAEIDRILELSLIFSSVFLLFLLAEIYQFNKRQQYNLRNAAMIFSLFITILVIALFHANGIF</sequence>
<feature type="transmembrane region" description="Helical" evidence="1">
    <location>
        <begin position="79"/>
        <end position="98"/>
    </location>
</feature>
<evidence type="ECO:0000313" key="3">
    <source>
        <dbReference type="Proteomes" id="UP001152749"/>
    </source>
</evidence>
<protein>
    <submittedName>
        <fullName evidence="2">Uncharacterized protein</fullName>
    </submittedName>
</protein>
<dbReference type="KEGG" id="fcs:TRV642_4081"/>
<dbReference type="RefSeq" id="WP_263361350.1">
    <property type="nucleotide sequence ID" value="NZ_OX336425.1"/>
</dbReference>
<keyword evidence="1" id="KW-1133">Transmembrane helix</keyword>
<name>A0A9W4TKN2_9FLAO</name>
<evidence type="ECO:0000256" key="1">
    <source>
        <dbReference type="SAM" id="Phobius"/>
    </source>
</evidence>
<feature type="transmembrane region" description="Helical" evidence="1">
    <location>
        <begin position="47"/>
        <end position="67"/>
    </location>
</feature>
<keyword evidence="1" id="KW-0472">Membrane</keyword>
<organism evidence="2 3">
    <name type="scientific">Flavobacterium collinsii</name>
    <dbReference type="NCBI Taxonomy" id="1114861"/>
    <lineage>
        <taxon>Bacteria</taxon>
        <taxon>Pseudomonadati</taxon>
        <taxon>Bacteroidota</taxon>
        <taxon>Flavobacteriia</taxon>
        <taxon>Flavobacteriales</taxon>
        <taxon>Flavobacteriaceae</taxon>
        <taxon>Flavobacterium</taxon>
    </lineage>
</organism>
<keyword evidence="1" id="KW-0812">Transmembrane</keyword>
<evidence type="ECO:0000313" key="2">
    <source>
        <dbReference type="EMBL" id="CAI2768788.1"/>
    </source>
</evidence>
<dbReference type="EMBL" id="OX336425">
    <property type="protein sequence ID" value="CAI2768788.1"/>
    <property type="molecule type" value="Genomic_DNA"/>
</dbReference>
<accession>A0A9W4TKN2</accession>
<dbReference type="AlphaFoldDB" id="A0A9W4TKN2"/>
<dbReference type="Proteomes" id="UP001152749">
    <property type="component" value="Chromosome"/>
</dbReference>